<dbReference type="AlphaFoldDB" id="A0A8H8BUD9"/>
<gene>
    <name evidence="3" type="ORF">IFR04_002840</name>
</gene>
<dbReference type="EMBL" id="JAFJYH010000026">
    <property type="protein sequence ID" value="KAG4423998.1"/>
    <property type="molecule type" value="Genomic_DNA"/>
</dbReference>
<keyword evidence="4" id="KW-1185">Reference proteome</keyword>
<keyword evidence="2" id="KW-0812">Transmembrane</keyword>
<comment type="caution">
    <text evidence="3">The sequence shown here is derived from an EMBL/GenBank/DDBJ whole genome shotgun (WGS) entry which is preliminary data.</text>
</comment>
<dbReference type="Proteomes" id="UP000664132">
    <property type="component" value="Unassembled WGS sequence"/>
</dbReference>
<reference evidence="3" key="1">
    <citation type="submission" date="2021-02" db="EMBL/GenBank/DDBJ databases">
        <title>Genome sequence Cadophora malorum strain M34.</title>
        <authorList>
            <person name="Stefanovic E."/>
            <person name="Vu D."/>
            <person name="Scully C."/>
            <person name="Dijksterhuis J."/>
            <person name="Roader J."/>
            <person name="Houbraken J."/>
        </authorList>
    </citation>
    <scope>NUCLEOTIDE SEQUENCE</scope>
    <source>
        <strain evidence="3">M34</strain>
    </source>
</reference>
<keyword evidence="2" id="KW-1133">Transmembrane helix</keyword>
<evidence type="ECO:0000256" key="2">
    <source>
        <dbReference type="SAM" id="Phobius"/>
    </source>
</evidence>
<sequence>MNESQCTIGRTFWQEAYIIVDYEHQNFSISQRLSKASITPTIVPILSTLHYSAPAGLDQGSKIGIAVGVVVGCLLVASGLVIWNRKRQKRGGREDIAPVQEPQTPEESKDGDNMTELSSRCSGVGGSGYHFNTTT</sequence>
<feature type="region of interest" description="Disordered" evidence="1">
    <location>
        <begin position="87"/>
        <end position="122"/>
    </location>
</feature>
<evidence type="ECO:0000256" key="1">
    <source>
        <dbReference type="SAM" id="MobiDB-lite"/>
    </source>
</evidence>
<proteinExistence type="predicted"/>
<dbReference type="OrthoDB" id="4074350at2759"/>
<protein>
    <submittedName>
        <fullName evidence="3">Uncharacterized protein</fullName>
    </submittedName>
</protein>
<keyword evidence="2" id="KW-0472">Membrane</keyword>
<name>A0A8H8BUD9_9HELO</name>
<accession>A0A8H8BUD9</accession>
<evidence type="ECO:0000313" key="4">
    <source>
        <dbReference type="Proteomes" id="UP000664132"/>
    </source>
</evidence>
<organism evidence="3 4">
    <name type="scientific">Cadophora malorum</name>
    <dbReference type="NCBI Taxonomy" id="108018"/>
    <lineage>
        <taxon>Eukaryota</taxon>
        <taxon>Fungi</taxon>
        <taxon>Dikarya</taxon>
        <taxon>Ascomycota</taxon>
        <taxon>Pezizomycotina</taxon>
        <taxon>Leotiomycetes</taxon>
        <taxon>Helotiales</taxon>
        <taxon>Ploettnerulaceae</taxon>
        <taxon>Cadophora</taxon>
    </lineage>
</organism>
<evidence type="ECO:0000313" key="3">
    <source>
        <dbReference type="EMBL" id="KAG4423998.1"/>
    </source>
</evidence>
<feature type="transmembrane region" description="Helical" evidence="2">
    <location>
        <begin position="63"/>
        <end position="83"/>
    </location>
</feature>